<dbReference type="GO" id="GO:0006635">
    <property type="term" value="P:fatty acid beta-oxidation"/>
    <property type="evidence" value="ECO:0007669"/>
    <property type="project" value="TreeGrafter"/>
</dbReference>
<comment type="caution">
    <text evidence="2">The sequence shown here is derived from an EMBL/GenBank/DDBJ whole genome shotgun (WGS) entry which is preliminary data.</text>
</comment>
<dbReference type="SUPFAM" id="SSF52096">
    <property type="entry name" value="ClpP/crotonase"/>
    <property type="match status" value="1"/>
</dbReference>
<dbReference type="PANTHER" id="PTHR11941">
    <property type="entry name" value="ENOYL-COA HYDRATASE-RELATED"/>
    <property type="match status" value="1"/>
</dbReference>
<dbReference type="EMBL" id="JANDBC010000001">
    <property type="protein sequence ID" value="MCP9291450.1"/>
    <property type="molecule type" value="Genomic_DNA"/>
</dbReference>
<keyword evidence="1" id="KW-0456">Lyase</keyword>
<dbReference type="PANTHER" id="PTHR11941:SF27">
    <property type="entry name" value="ETHYLMALONYL-COA DECARBOXYLASE"/>
    <property type="match status" value="1"/>
</dbReference>
<organism evidence="2 3">
    <name type="scientific">Gracilimonas sediminicola</name>
    <dbReference type="NCBI Taxonomy" id="2952158"/>
    <lineage>
        <taxon>Bacteria</taxon>
        <taxon>Pseudomonadati</taxon>
        <taxon>Balneolota</taxon>
        <taxon>Balneolia</taxon>
        <taxon>Balneolales</taxon>
        <taxon>Balneolaceae</taxon>
        <taxon>Gracilimonas</taxon>
    </lineage>
</organism>
<dbReference type="Gene3D" id="3.90.226.10">
    <property type="entry name" value="2-enoyl-CoA Hydratase, Chain A, domain 1"/>
    <property type="match status" value="1"/>
</dbReference>
<evidence type="ECO:0000313" key="2">
    <source>
        <dbReference type="EMBL" id="MCP9291450.1"/>
    </source>
</evidence>
<proteinExistence type="predicted"/>
<dbReference type="InterPro" id="IPR029045">
    <property type="entry name" value="ClpP/crotonase-like_dom_sf"/>
</dbReference>
<sequence length="253" mass="28740">MSITQQRISPHILWATINRPEARNAIDFDVMDELEQLVESLEKDDEVRVFILSGAGKQSFVAGGDLKKFHTIQSKEKAVEMSKRMHDIFNRIERLPCWTVACINGDAYGGGIELMLAFDFRVSMPDAKFGFTQGRFYLVPGWGGLTRLVEKIGKAKALQWCGKAEVLSANSVLAHGLIEHILKGEDLESEVLDWIEKLTKNDRKFIQTLKGGASRFSPQRKESLEAEIEPFAELWIDAEHIQRVEKFMSRKKS</sequence>
<dbReference type="InterPro" id="IPR001753">
    <property type="entry name" value="Enoyl-CoA_hydra/iso"/>
</dbReference>
<dbReference type="GO" id="GO:0016829">
    <property type="term" value="F:lyase activity"/>
    <property type="evidence" value="ECO:0007669"/>
    <property type="project" value="UniProtKB-KW"/>
</dbReference>
<dbReference type="GO" id="GO:0005829">
    <property type="term" value="C:cytosol"/>
    <property type="evidence" value="ECO:0007669"/>
    <property type="project" value="TreeGrafter"/>
</dbReference>
<dbReference type="Pfam" id="PF00378">
    <property type="entry name" value="ECH_1"/>
    <property type="match status" value="1"/>
</dbReference>
<name>A0A9X2L341_9BACT</name>
<dbReference type="Proteomes" id="UP001139125">
    <property type="component" value="Unassembled WGS sequence"/>
</dbReference>
<reference evidence="2" key="1">
    <citation type="submission" date="2022-06" db="EMBL/GenBank/DDBJ databases">
        <title>Gracilimonas sp. CAU 1638 isolated from sea sediment.</title>
        <authorList>
            <person name="Kim W."/>
        </authorList>
    </citation>
    <scope>NUCLEOTIDE SEQUENCE</scope>
    <source>
        <strain evidence="2">CAU 1638</strain>
    </source>
</reference>
<dbReference type="AlphaFoldDB" id="A0A9X2L341"/>
<dbReference type="CDD" id="cd06558">
    <property type="entry name" value="crotonase-like"/>
    <property type="match status" value="1"/>
</dbReference>
<keyword evidence="3" id="KW-1185">Reference proteome</keyword>
<protein>
    <submittedName>
        <fullName evidence="2">Enoyl-CoA hydratase/isomerase family protein</fullName>
    </submittedName>
</protein>
<dbReference type="RefSeq" id="WP_255134316.1">
    <property type="nucleotide sequence ID" value="NZ_JANDBC010000001.1"/>
</dbReference>
<evidence type="ECO:0000313" key="3">
    <source>
        <dbReference type="Proteomes" id="UP001139125"/>
    </source>
</evidence>
<gene>
    <name evidence="2" type="ORF">NM125_07630</name>
</gene>
<accession>A0A9X2L341</accession>
<evidence type="ECO:0000256" key="1">
    <source>
        <dbReference type="ARBA" id="ARBA00023239"/>
    </source>
</evidence>